<evidence type="ECO:0000256" key="1">
    <source>
        <dbReference type="SAM" id="MobiDB-lite"/>
    </source>
</evidence>
<accession>A0A8S5LMB3</accession>
<name>A0A8S5LMB3_9CAUD</name>
<keyword evidence="2" id="KW-0812">Transmembrane</keyword>
<feature type="region of interest" description="Disordered" evidence="1">
    <location>
        <begin position="1"/>
        <end position="24"/>
    </location>
</feature>
<keyword evidence="2" id="KW-0472">Membrane</keyword>
<dbReference type="EMBL" id="BK015875">
    <property type="protein sequence ID" value="DAD71019.1"/>
    <property type="molecule type" value="Genomic_DNA"/>
</dbReference>
<reference evidence="3" key="1">
    <citation type="journal article" date="2021" name="Proc. Natl. Acad. Sci. U.S.A.">
        <title>A Catalog of Tens of Thousands of Viruses from Human Metagenomes Reveals Hidden Associations with Chronic Diseases.</title>
        <authorList>
            <person name="Tisza M.J."/>
            <person name="Buck C.B."/>
        </authorList>
    </citation>
    <scope>NUCLEOTIDE SEQUENCE</scope>
    <source>
        <strain evidence="3">Ct5d86</strain>
    </source>
</reference>
<sequence length="87" mass="9868">MNRIKGFAIPTLNKPDGNDQTERSIQNLVNRDIRKENQINELISNLNKVDNGLKKQIADAKKMIGVLTLHILLIDVILVLMITHVIK</sequence>
<protein>
    <submittedName>
        <fullName evidence="3">Mediator of RNA polymerase II-helix bundle, transcription, nucleus.05A</fullName>
    </submittedName>
</protein>
<evidence type="ECO:0000256" key="2">
    <source>
        <dbReference type="SAM" id="Phobius"/>
    </source>
</evidence>
<keyword evidence="2" id="KW-1133">Transmembrane helix</keyword>
<proteinExistence type="predicted"/>
<evidence type="ECO:0000313" key="3">
    <source>
        <dbReference type="EMBL" id="DAD71019.1"/>
    </source>
</evidence>
<feature type="transmembrane region" description="Helical" evidence="2">
    <location>
        <begin position="64"/>
        <end position="86"/>
    </location>
</feature>
<organism evidence="3">
    <name type="scientific">Siphoviridae sp. ct5d86</name>
    <dbReference type="NCBI Taxonomy" id="2827561"/>
    <lineage>
        <taxon>Viruses</taxon>
        <taxon>Duplodnaviria</taxon>
        <taxon>Heunggongvirae</taxon>
        <taxon>Uroviricota</taxon>
        <taxon>Caudoviricetes</taxon>
    </lineage>
</organism>